<evidence type="ECO:0000256" key="9">
    <source>
        <dbReference type="ARBA" id="ARBA00022989"/>
    </source>
</evidence>
<dbReference type="InterPro" id="IPR011009">
    <property type="entry name" value="Kinase-like_dom_sf"/>
</dbReference>
<dbReference type="Gene3D" id="1.10.510.10">
    <property type="entry name" value="Transferase(Phosphotransferase) domain 1"/>
    <property type="match status" value="1"/>
</dbReference>
<organism evidence="15 17">
    <name type="scientific">Rhynchospora pubera</name>
    <dbReference type="NCBI Taxonomy" id="906938"/>
    <lineage>
        <taxon>Eukaryota</taxon>
        <taxon>Viridiplantae</taxon>
        <taxon>Streptophyta</taxon>
        <taxon>Embryophyta</taxon>
        <taxon>Tracheophyta</taxon>
        <taxon>Spermatophyta</taxon>
        <taxon>Magnoliopsida</taxon>
        <taxon>Liliopsida</taxon>
        <taxon>Poales</taxon>
        <taxon>Cyperaceae</taxon>
        <taxon>Cyperoideae</taxon>
        <taxon>Rhynchosporeae</taxon>
        <taxon>Rhynchospora</taxon>
    </lineage>
</organism>
<evidence type="ECO:0000256" key="5">
    <source>
        <dbReference type="ARBA" id="ARBA00022729"/>
    </source>
</evidence>
<name>A0AAV8CA76_9POAL</name>
<keyword evidence="17" id="KW-1185">Reference proteome</keyword>
<keyword evidence="5" id="KW-0732">Signal</keyword>
<comment type="caution">
    <text evidence="15">The sequence shown here is derived from an EMBL/GenBank/DDBJ whole genome shotgun (WGS) entry which is preliminary data.</text>
</comment>
<accession>A0AAV8CA76</accession>
<dbReference type="Gene3D" id="3.30.200.20">
    <property type="entry name" value="Phosphorylase Kinase, domain 1"/>
    <property type="match status" value="1"/>
</dbReference>
<dbReference type="SUPFAM" id="SSF56112">
    <property type="entry name" value="Protein kinase-like (PK-like)"/>
    <property type="match status" value="1"/>
</dbReference>
<dbReference type="FunFam" id="3.30.200.20:FF:000178">
    <property type="entry name" value="serine/threonine-protein kinase PBS1-like"/>
    <property type="match status" value="1"/>
</dbReference>
<feature type="domain" description="Protein kinase" evidence="14">
    <location>
        <begin position="320"/>
        <end position="605"/>
    </location>
</feature>
<dbReference type="CDD" id="cd14066">
    <property type="entry name" value="STKc_IRAK"/>
    <property type="match status" value="1"/>
</dbReference>
<dbReference type="GO" id="GO:0004674">
    <property type="term" value="F:protein serine/threonine kinase activity"/>
    <property type="evidence" value="ECO:0007669"/>
    <property type="project" value="UniProtKB-KW"/>
</dbReference>
<evidence type="ECO:0000313" key="16">
    <source>
        <dbReference type="EMBL" id="KAJ4794355.1"/>
    </source>
</evidence>
<protein>
    <submittedName>
        <fullName evidence="15">Protein kinase family protein</fullName>
    </submittedName>
</protein>
<gene>
    <name evidence="16" type="ORF">LUZ62_045601</name>
    <name evidence="15" type="ORF">LUZ62_087074</name>
</gene>
<keyword evidence="4 13" id="KW-0812">Transmembrane</keyword>
<evidence type="ECO:0000259" key="14">
    <source>
        <dbReference type="PROSITE" id="PS50011"/>
    </source>
</evidence>
<dbReference type="PROSITE" id="PS50011">
    <property type="entry name" value="PROTEIN_KINASE_DOM"/>
    <property type="match status" value="1"/>
</dbReference>
<dbReference type="InterPro" id="IPR000719">
    <property type="entry name" value="Prot_kinase_dom"/>
</dbReference>
<dbReference type="AlphaFoldDB" id="A0AAV8CA76"/>
<dbReference type="SMART" id="SM00220">
    <property type="entry name" value="S_TKc"/>
    <property type="match status" value="1"/>
</dbReference>
<evidence type="ECO:0000256" key="7">
    <source>
        <dbReference type="ARBA" id="ARBA00022777"/>
    </source>
</evidence>
<proteinExistence type="predicted"/>
<evidence type="ECO:0000256" key="2">
    <source>
        <dbReference type="ARBA" id="ARBA00022527"/>
    </source>
</evidence>
<evidence type="ECO:0000256" key="1">
    <source>
        <dbReference type="ARBA" id="ARBA00004479"/>
    </source>
</evidence>
<evidence type="ECO:0000256" key="11">
    <source>
        <dbReference type="ARBA" id="ARBA00023180"/>
    </source>
</evidence>
<keyword evidence="9 13" id="KW-1133">Transmembrane helix</keyword>
<dbReference type="FunFam" id="1.10.510.10:FF:000590">
    <property type="entry name" value="PR5-like receptor kinase"/>
    <property type="match status" value="1"/>
</dbReference>
<dbReference type="GO" id="GO:0016020">
    <property type="term" value="C:membrane"/>
    <property type="evidence" value="ECO:0007669"/>
    <property type="project" value="UniProtKB-SubCell"/>
</dbReference>
<dbReference type="Proteomes" id="UP001140206">
    <property type="component" value="Chromosome 5"/>
</dbReference>
<dbReference type="PROSITE" id="PS00107">
    <property type="entry name" value="PROTEIN_KINASE_ATP"/>
    <property type="match status" value="1"/>
</dbReference>
<evidence type="ECO:0000256" key="8">
    <source>
        <dbReference type="ARBA" id="ARBA00022840"/>
    </source>
</evidence>
<dbReference type="InterPro" id="IPR045874">
    <property type="entry name" value="LRK10/LRL21-25-like"/>
</dbReference>
<dbReference type="InterPro" id="IPR017441">
    <property type="entry name" value="Protein_kinase_ATP_BS"/>
</dbReference>
<dbReference type="Proteomes" id="UP001140206">
    <property type="component" value="Chromosome 2"/>
</dbReference>
<evidence type="ECO:0000313" key="15">
    <source>
        <dbReference type="EMBL" id="KAJ4752669.1"/>
    </source>
</evidence>
<feature type="transmembrane region" description="Helical" evidence="13">
    <location>
        <begin position="12"/>
        <end position="36"/>
    </location>
</feature>
<evidence type="ECO:0000256" key="13">
    <source>
        <dbReference type="SAM" id="Phobius"/>
    </source>
</evidence>
<evidence type="ECO:0000256" key="12">
    <source>
        <dbReference type="PROSITE-ProRule" id="PRU10141"/>
    </source>
</evidence>
<keyword evidence="11" id="KW-0325">Glycoprotein</keyword>
<dbReference type="PROSITE" id="PS00108">
    <property type="entry name" value="PROTEIN_KINASE_ST"/>
    <property type="match status" value="1"/>
</dbReference>
<evidence type="ECO:0000256" key="6">
    <source>
        <dbReference type="ARBA" id="ARBA00022741"/>
    </source>
</evidence>
<dbReference type="PANTHER" id="PTHR27009">
    <property type="entry name" value="RUST RESISTANCE KINASE LR10-RELATED"/>
    <property type="match status" value="1"/>
</dbReference>
<keyword evidence="6 12" id="KW-0547">Nucleotide-binding</keyword>
<dbReference type="Pfam" id="PF00069">
    <property type="entry name" value="Pkinase"/>
    <property type="match status" value="1"/>
</dbReference>
<feature type="binding site" evidence="12">
    <location>
        <position position="348"/>
    </location>
    <ligand>
        <name>ATP</name>
        <dbReference type="ChEBI" id="CHEBI:30616"/>
    </ligand>
</feature>
<dbReference type="InterPro" id="IPR008271">
    <property type="entry name" value="Ser/Thr_kinase_AS"/>
</dbReference>
<keyword evidence="3" id="KW-0808">Transferase</keyword>
<dbReference type="EMBL" id="JAMFTS010000002">
    <property type="protein sequence ID" value="KAJ4794355.1"/>
    <property type="molecule type" value="Genomic_DNA"/>
</dbReference>
<reference evidence="15" key="1">
    <citation type="submission" date="2022-08" db="EMBL/GenBank/DDBJ databases">
        <authorList>
            <person name="Marques A."/>
        </authorList>
    </citation>
    <scope>NUCLEOTIDE SEQUENCE</scope>
    <source>
        <strain evidence="15">RhyPub2mFocal</strain>
        <tissue evidence="15">Leaves</tissue>
    </source>
</reference>
<evidence type="ECO:0000256" key="4">
    <source>
        <dbReference type="ARBA" id="ARBA00022692"/>
    </source>
</evidence>
<keyword evidence="8 12" id="KW-0067">ATP-binding</keyword>
<evidence type="ECO:0000256" key="3">
    <source>
        <dbReference type="ARBA" id="ARBA00022679"/>
    </source>
</evidence>
<comment type="subcellular location">
    <subcellularLocation>
        <location evidence="1">Membrane</location>
        <topology evidence="1">Single-pass type I membrane protein</topology>
    </subcellularLocation>
</comment>
<dbReference type="GO" id="GO:0005524">
    <property type="term" value="F:ATP binding"/>
    <property type="evidence" value="ECO:0007669"/>
    <property type="project" value="UniProtKB-UniRule"/>
</dbReference>
<evidence type="ECO:0000313" key="17">
    <source>
        <dbReference type="Proteomes" id="UP001140206"/>
    </source>
</evidence>
<sequence length="620" mass="70139">MTKLLPRLEIAASLSLVRFAMATLANYVILFFFLLFPFPCFSSSCETILPCNNSIIQIRPPFFIRTPDSETDSNNNCGKFLVVCEADIPYIYIYYSVLLPLESISYGVPNTVRVKDPSLTSSLQRSNCSNIYFDFPSPVNYFRSNMYSSLHTSFSSIRCNSTDLIQSPLNTFRKDYNLNYSTSGDEKSSLLKNCSCNNSSPSFELTFSVYFDNREVSLLSATYSNHLLAKPGCFAKSTLVFACDQRCKEKKFSRRIIIVSTMAGTIITIIVFLLFFRRMIQPYRLFRKNRAQENIVSIIKQHGSFAPIRYRYVELKKITNSFHNKLGKGGFGSVFKGNLENGCFVAVKLLHDSSGTGEEFVNEVISIGRTSHANIVGLIGFCIEKSYRALIYEYMPNGSLDKYIYSENPKANLGWEKLYDIAVGVARGLEYLHRGCSTRIVHFDIKPQNILLDEDFCPKIADFGLAKLCPPKESIISLAEMRGTIGYIAPEVFSRNFGVVSTKSDVYSYGMMVLEMVGGRRNSKPNVENSSQAYFPHWIYDHLAERACIEASDTTIETEELARKMALIGLWCTQTIPSNRPSMSRVVELFERRLDELEMPPKPYLASPPHHMMSLISSSS</sequence>
<keyword evidence="10 13" id="KW-0472">Membrane</keyword>
<evidence type="ECO:0000256" key="10">
    <source>
        <dbReference type="ARBA" id="ARBA00023136"/>
    </source>
</evidence>
<dbReference type="EMBL" id="JAMFTS010000005">
    <property type="protein sequence ID" value="KAJ4752669.1"/>
    <property type="molecule type" value="Genomic_DNA"/>
</dbReference>
<feature type="transmembrane region" description="Helical" evidence="13">
    <location>
        <begin position="256"/>
        <end position="276"/>
    </location>
</feature>
<keyword evidence="7 15" id="KW-0418">Kinase</keyword>
<keyword evidence="2" id="KW-0723">Serine/threonine-protein kinase</keyword>